<dbReference type="AlphaFoldDB" id="A0A2R6P2A3"/>
<evidence type="ECO:0000313" key="1">
    <source>
        <dbReference type="EMBL" id="PSR83715.1"/>
    </source>
</evidence>
<dbReference type="STRING" id="98765.A0A2R6P2A3"/>
<organism evidence="1 2">
    <name type="scientific">Hermanssonia centrifuga</name>
    <dbReference type="NCBI Taxonomy" id="98765"/>
    <lineage>
        <taxon>Eukaryota</taxon>
        <taxon>Fungi</taxon>
        <taxon>Dikarya</taxon>
        <taxon>Basidiomycota</taxon>
        <taxon>Agaricomycotina</taxon>
        <taxon>Agaricomycetes</taxon>
        <taxon>Polyporales</taxon>
        <taxon>Meruliaceae</taxon>
        <taxon>Hermanssonia</taxon>
    </lineage>
</organism>
<sequence length="235" mass="26445">MFAVVRIALRTSSRSEFLKSSIASTSPVRFLATTTTWLDVTQEIKIDHDNVWDLYERYTRASSLEDKKVIANSLIREMSIHGDAEEISVYNDYKAVGLRDTVQHNKDEQAEIKQLVWKAEHAFTSSDNYDKIMAETVDAFLAHAIEKGTEQPQAPGRPCSGAERCKSSRSFSLGFDINFIAQKIARTFLKARRDVPLRPHPLAPQTGGVLQKAMGLHGKIQDKVCTPVLFEYLIS</sequence>
<dbReference type="OrthoDB" id="9983919at2759"/>
<protein>
    <recommendedName>
        <fullName evidence="3">Hemerythrin-like domain-containing protein</fullName>
    </recommendedName>
</protein>
<keyword evidence="2" id="KW-1185">Reference proteome</keyword>
<name>A0A2R6P2A3_9APHY</name>
<evidence type="ECO:0000313" key="2">
    <source>
        <dbReference type="Proteomes" id="UP000186601"/>
    </source>
</evidence>
<gene>
    <name evidence="1" type="ORF">PHLCEN_2v5647</name>
</gene>
<dbReference type="EMBL" id="MLYV02000554">
    <property type="protein sequence ID" value="PSR83715.1"/>
    <property type="molecule type" value="Genomic_DNA"/>
</dbReference>
<proteinExistence type="predicted"/>
<accession>A0A2R6P2A3</accession>
<evidence type="ECO:0008006" key="3">
    <source>
        <dbReference type="Google" id="ProtNLM"/>
    </source>
</evidence>
<dbReference type="Proteomes" id="UP000186601">
    <property type="component" value="Unassembled WGS sequence"/>
</dbReference>
<dbReference type="PANTHER" id="PTHR35585:SF1">
    <property type="entry name" value="HHE DOMAIN PROTEIN (AFU_ORTHOLOGUE AFUA_4G00730)"/>
    <property type="match status" value="1"/>
</dbReference>
<comment type="caution">
    <text evidence="1">The sequence shown here is derived from an EMBL/GenBank/DDBJ whole genome shotgun (WGS) entry which is preliminary data.</text>
</comment>
<dbReference type="PANTHER" id="PTHR35585">
    <property type="entry name" value="HHE DOMAIN PROTEIN (AFU_ORTHOLOGUE AFUA_4G00730)"/>
    <property type="match status" value="1"/>
</dbReference>
<reference evidence="1 2" key="1">
    <citation type="submission" date="2018-02" db="EMBL/GenBank/DDBJ databases">
        <title>Genome sequence of the basidiomycete white-rot fungus Phlebia centrifuga.</title>
        <authorList>
            <person name="Granchi Z."/>
            <person name="Peng M."/>
            <person name="de Vries R.P."/>
            <person name="Hilden K."/>
            <person name="Makela M.R."/>
            <person name="Grigoriev I."/>
            <person name="Riley R."/>
        </authorList>
    </citation>
    <scope>NUCLEOTIDE SEQUENCE [LARGE SCALE GENOMIC DNA]</scope>
    <source>
        <strain evidence="1 2">FBCC195</strain>
    </source>
</reference>